<feature type="transmembrane region" description="Helical" evidence="6">
    <location>
        <begin position="72"/>
        <end position="92"/>
    </location>
</feature>
<feature type="transmembrane region" description="Helical" evidence="6">
    <location>
        <begin position="399"/>
        <end position="421"/>
    </location>
</feature>
<feature type="transmembrane region" description="Helical" evidence="6">
    <location>
        <begin position="466"/>
        <end position="487"/>
    </location>
</feature>
<organism evidence="8 9">
    <name type="scientific">Sporothrix schenckii (strain ATCC 58251 / de Perez 2211183)</name>
    <name type="common">Rose-picker's disease fungus</name>
    <dbReference type="NCBI Taxonomy" id="1391915"/>
    <lineage>
        <taxon>Eukaryota</taxon>
        <taxon>Fungi</taxon>
        <taxon>Dikarya</taxon>
        <taxon>Ascomycota</taxon>
        <taxon>Pezizomycotina</taxon>
        <taxon>Sordariomycetes</taxon>
        <taxon>Sordariomycetidae</taxon>
        <taxon>Ophiostomatales</taxon>
        <taxon>Ophiostomataceae</taxon>
        <taxon>Sporothrix</taxon>
    </lineage>
</organism>
<evidence type="ECO:0000313" key="9">
    <source>
        <dbReference type="Proteomes" id="UP000018087"/>
    </source>
</evidence>
<dbReference type="Proteomes" id="UP000018087">
    <property type="component" value="Unassembled WGS sequence"/>
</dbReference>
<evidence type="ECO:0000256" key="2">
    <source>
        <dbReference type="ARBA" id="ARBA00022692"/>
    </source>
</evidence>
<feature type="domain" description="Major facilitator superfamily (MFS) profile" evidence="7">
    <location>
        <begin position="74"/>
        <end position="518"/>
    </location>
</feature>
<feature type="transmembrane region" description="Helical" evidence="6">
    <location>
        <begin position="200"/>
        <end position="222"/>
    </location>
</feature>
<evidence type="ECO:0000256" key="5">
    <source>
        <dbReference type="SAM" id="MobiDB-lite"/>
    </source>
</evidence>
<dbReference type="AlphaFoldDB" id="U7PSK7"/>
<evidence type="ECO:0000256" key="4">
    <source>
        <dbReference type="ARBA" id="ARBA00023136"/>
    </source>
</evidence>
<evidence type="ECO:0000256" key="6">
    <source>
        <dbReference type="SAM" id="Phobius"/>
    </source>
</evidence>
<dbReference type="PROSITE" id="PS50850">
    <property type="entry name" value="MFS"/>
    <property type="match status" value="1"/>
</dbReference>
<evidence type="ECO:0000313" key="8">
    <source>
        <dbReference type="EMBL" id="ERS98587.1"/>
    </source>
</evidence>
<keyword evidence="4 6" id="KW-0472">Membrane</keyword>
<feature type="compositionally biased region" description="Basic and acidic residues" evidence="5">
    <location>
        <begin position="10"/>
        <end position="21"/>
    </location>
</feature>
<name>U7PSK7_SPOS1</name>
<dbReference type="Gene3D" id="1.20.1250.20">
    <property type="entry name" value="MFS general substrate transporter like domains"/>
    <property type="match status" value="1"/>
</dbReference>
<protein>
    <recommendedName>
        <fullName evidence="7">Major facilitator superfamily (MFS) profile domain-containing protein</fullName>
    </recommendedName>
</protein>
<dbReference type="OrthoDB" id="2585655at2759"/>
<evidence type="ECO:0000259" key="7">
    <source>
        <dbReference type="PROSITE" id="PS50850"/>
    </source>
</evidence>
<dbReference type="Pfam" id="PF07690">
    <property type="entry name" value="MFS_1"/>
    <property type="match status" value="1"/>
</dbReference>
<dbReference type="PROSITE" id="PS00216">
    <property type="entry name" value="SUGAR_TRANSPORT_1"/>
    <property type="match status" value="1"/>
</dbReference>
<keyword evidence="3 6" id="KW-1133">Transmembrane helix</keyword>
<evidence type="ECO:0000256" key="1">
    <source>
        <dbReference type="ARBA" id="ARBA00004141"/>
    </source>
</evidence>
<dbReference type="eggNOG" id="KOG0255">
    <property type="taxonomic scope" value="Eukaryota"/>
</dbReference>
<feature type="transmembrane region" description="Helical" evidence="6">
    <location>
        <begin position="358"/>
        <end position="378"/>
    </location>
</feature>
<dbReference type="GO" id="GO:0042908">
    <property type="term" value="P:xenobiotic transport"/>
    <property type="evidence" value="ECO:0007669"/>
    <property type="project" value="UniProtKB-ARBA"/>
</dbReference>
<comment type="subcellular location">
    <subcellularLocation>
        <location evidence="1">Membrane</location>
        <topology evidence="1">Multi-pass membrane protein</topology>
    </subcellularLocation>
</comment>
<dbReference type="HOGENOM" id="CLU_008455_13_7_1"/>
<dbReference type="InterPro" id="IPR005829">
    <property type="entry name" value="Sugar_transporter_CS"/>
</dbReference>
<keyword evidence="2 6" id="KW-0812">Transmembrane</keyword>
<feature type="transmembrane region" description="Helical" evidence="6">
    <location>
        <begin position="316"/>
        <end position="338"/>
    </location>
</feature>
<dbReference type="GO" id="GO:0022857">
    <property type="term" value="F:transmembrane transporter activity"/>
    <property type="evidence" value="ECO:0007669"/>
    <property type="project" value="InterPro"/>
</dbReference>
<dbReference type="SUPFAM" id="SSF103473">
    <property type="entry name" value="MFS general substrate transporter"/>
    <property type="match status" value="1"/>
</dbReference>
<dbReference type="EMBL" id="KI440846">
    <property type="protein sequence ID" value="ERS98587.1"/>
    <property type="molecule type" value="Genomic_DNA"/>
</dbReference>
<feature type="transmembrane region" description="Helical" evidence="6">
    <location>
        <begin position="228"/>
        <end position="248"/>
    </location>
</feature>
<dbReference type="STRING" id="1391915.U7PSK7"/>
<dbReference type="InterPro" id="IPR036259">
    <property type="entry name" value="MFS_trans_sf"/>
</dbReference>
<accession>U7PSK7</accession>
<feature type="region of interest" description="Disordered" evidence="5">
    <location>
        <begin position="1"/>
        <end position="30"/>
    </location>
</feature>
<dbReference type="GO" id="GO:0140115">
    <property type="term" value="P:export across plasma membrane"/>
    <property type="evidence" value="ECO:0007669"/>
    <property type="project" value="UniProtKB-ARBA"/>
</dbReference>
<feature type="transmembrane region" description="Helical" evidence="6">
    <location>
        <begin position="493"/>
        <end position="513"/>
    </location>
</feature>
<reference evidence="9" key="1">
    <citation type="journal article" date="2014" name="Genome Announc.">
        <title>Genome sequence of the pathogenic fungus Sporothrix schenckii (ATCC 58251).</title>
        <authorList>
            <person name="Cuomo C.A."/>
            <person name="Rodriguez-Del Valle N."/>
            <person name="Perez-Sanchez L."/>
            <person name="Abouelleil A."/>
            <person name="Goldberg J."/>
            <person name="Young S."/>
            <person name="Zeng Q."/>
            <person name="Birren B.W."/>
        </authorList>
    </citation>
    <scope>NUCLEOTIDE SEQUENCE [LARGE SCALE GENOMIC DNA]</scope>
    <source>
        <strain evidence="9">ATCC 58251 / de Perez 2211183</strain>
    </source>
</reference>
<dbReference type="InterPro" id="IPR020846">
    <property type="entry name" value="MFS_dom"/>
</dbReference>
<sequence>MANATVVDSVEEKMAPSDSEKAGSTVDAGHITNTSNAVHSLTTRLDPAGNPLSPTPTSDTLDPLNWPLWRKYVCIAIACLSYFLMTYLTTAPIPSFFLLEAQFGATYSQTNWTFAISAFGLIFGPLLSGGLADIYGRRICMVVTTSVALLASGCTSLHGQSLGAYMFERFLQGLGAGSACNLGLSIINDVSFQHERGQRVGLWAIAANMGTFLGGVFGGFLVSVNQYWVAYQVTMAYAVLWLLTVFVLPETLYPRRQMLRIEFGAAGGVGGVDDGVSNSVEAPAPRTRKLPFFNVRRIAGLTYPALYSPWVVVVRLWAYPTIVLSILAYVYAQYWWIIALMTIEPLAYEDRSPQVQGLLFLGFVVGVLFAEAFCSGHASDRLVLFLVRKGPAGERTPEMRLWLGYPAAVLSALGCGLWGLSVDRGWHWMVGQVLFFLYAVGLQIGNTVLTTYMVDNYPTYANELSIFYSCIINLSAFLVPWFIYAWVEFSGYTWSFAIQGILCVLVIPAYAVLQKYGAQWRKPANFGVYSEDEYDPTISVAV</sequence>
<dbReference type="GO" id="GO:0005886">
    <property type="term" value="C:plasma membrane"/>
    <property type="evidence" value="ECO:0007669"/>
    <property type="project" value="TreeGrafter"/>
</dbReference>
<feature type="transmembrane region" description="Helical" evidence="6">
    <location>
        <begin position="433"/>
        <end position="454"/>
    </location>
</feature>
<evidence type="ECO:0000256" key="3">
    <source>
        <dbReference type="ARBA" id="ARBA00022989"/>
    </source>
</evidence>
<dbReference type="PANTHER" id="PTHR23502">
    <property type="entry name" value="MAJOR FACILITATOR SUPERFAMILY"/>
    <property type="match status" value="1"/>
</dbReference>
<keyword evidence="9" id="KW-1185">Reference proteome</keyword>
<dbReference type="InterPro" id="IPR011701">
    <property type="entry name" value="MFS"/>
</dbReference>
<gene>
    <name evidence="8" type="ORF">HMPREF1624_05373</name>
</gene>
<feature type="transmembrane region" description="Helical" evidence="6">
    <location>
        <begin position="112"/>
        <end position="132"/>
    </location>
</feature>
<proteinExistence type="predicted"/>
<dbReference type="PANTHER" id="PTHR23502:SF139">
    <property type="entry name" value="MAJOR FACILITATOR SUPERFAMILY (MFS) PROFILE DOMAIN-CONTAINING PROTEIN-RELATED"/>
    <property type="match status" value="1"/>
</dbReference>